<evidence type="ECO:0000259" key="2">
    <source>
        <dbReference type="Pfam" id="PF04773"/>
    </source>
</evidence>
<feature type="transmembrane region" description="Helical" evidence="1">
    <location>
        <begin position="70"/>
        <end position="91"/>
    </location>
</feature>
<evidence type="ECO:0000259" key="3">
    <source>
        <dbReference type="Pfam" id="PF16344"/>
    </source>
</evidence>
<evidence type="ECO:0000256" key="1">
    <source>
        <dbReference type="SAM" id="Phobius"/>
    </source>
</evidence>
<dbReference type="Gene3D" id="3.55.50.30">
    <property type="match status" value="1"/>
</dbReference>
<dbReference type="RefSeq" id="WP_264731842.1">
    <property type="nucleotide sequence ID" value="NZ_JAPDNR010000001.1"/>
</dbReference>
<reference evidence="4 5" key="1">
    <citation type="submission" date="2022-10" db="EMBL/GenBank/DDBJ databases">
        <title>Chitinophaga nivalis PC15 sp. nov., isolated from Pyeongchang county, South Korea.</title>
        <authorList>
            <person name="Trinh H.N."/>
        </authorList>
    </citation>
    <scope>NUCLEOTIDE SEQUENCE [LARGE SCALE GENOMIC DNA]</scope>
    <source>
        <strain evidence="4 5">PC14</strain>
    </source>
</reference>
<name>A0ABT3IN87_9BACT</name>
<proteinExistence type="predicted"/>
<gene>
    <name evidence="4" type="ORF">OL497_16035</name>
</gene>
<dbReference type="Pfam" id="PF16344">
    <property type="entry name" value="FecR_C"/>
    <property type="match status" value="1"/>
</dbReference>
<dbReference type="InterPro" id="IPR032508">
    <property type="entry name" value="FecR_C"/>
</dbReference>
<dbReference type="PANTHER" id="PTHR30273:SF2">
    <property type="entry name" value="PROTEIN FECR"/>
    <property type="match status" value="1"/>
</dbReference>
<keyword evidence="1" id="KW-0812">Transmembrane</keyword>
<keyword evidence="1" id="KW-0472">Membrane</keyword>
<keyword evidence="1" id="KW-1133">Transmembrane helix</keyword>
<comment type="caution">
    <text evidence="4">The sequence shown here is derived from an EMBL/GenBank/DDBJ whole genome shotgun (WGS) entry which is preliminary data.</text>
</comment>
<dbReference type="EMBL" id="JAPDNS010000002">
    <property type="protein sequence ID" value="MCW3485420.1"/>
    <property type="molecule type" value="Genomic_DNA"/>
</dbReference>
<evidence type="ECO:0000313" key="4">
    <source>
        <dbReference type="EMBL" id="MCW3485420.1"/>
    </source>
</evidence>
<protein>
    <submittedName>
        <fullName evidence="4">FecR domain-containing protein</fullName>
    </submittedName>
</protein>
<accession>A0ABT3IN87</accession>
<feature type="domain" description="FecR protein" evidence="2">
    <location>
        <begin position="171"/>
        <end position="266"/>
    </location>
</feature>
<dbReference type="Gene3D" id="2.60.120.1440">
    <property type="match status" value="1"/>
</dbReference>
<dbReference type="InterPro" id="IPR012373">
    <property type="entry name" value="Ferrdict_sens_TM"/>
</dbReference>
<dbReference type="InterPro" id="IPR006860">
    <property type="entry name" value="FecR"/>
</dbReference>
<dbReference type="PANTHER" id="PTHR30273">
    <property type="entry name" value="PERIPLASMIC SIGNAL SENSOR AND SIGMA FACTOR ACTIVATOR FECR-RELATED"/>
    <property type="match status" value="1"/>
</dbReference>
<sequence>MQKRDAQTLLTKYRAGECTEEELLLLRNWFHQLPEAADTGLSEAELDSIDRDMWQTIQLRKDKTRKAWPWPRVAAAAAMFLFASGGILLYLNRTAAPPAAGTRQVAATPIMPGGKRAFLILENGTRISLTDAANGEIARQAGVQITKKADGQLVYHILPSDNKGSAITYHTITTPRGGQYQVNLPDGSTVWLNAASSLRFPTRFAGRERKVELTGEASFDVSRNPDAPFLVASDKQVITVLGTLFNVNAYPEMKNITTTLLTGSVKISLVKTGATTILQPGQQAIADETVRLTTVDAAEAFSWKTGYLVFGNEDFKTVMNRIARWYDMEIVYKTTPPDLQLGGRISLYKDLSVVLSAMEATGKVHFTIAGRTIIVTA</sequence>
<dbReference type="PIRSF" id="PIRSF018266">
    <property type="entry name" value="FecR"/>
    <property type="match status" value="1"/>
</dbReference>
<dbReference type="Proteomes" id="UP001207742">
    <property type="component" value="Unassembled WGS sequence"/>
</dbReference>
<feature type="domain" description="Protein FecR C-terminal" evidence="3">
    <location>
        <begin position="307"/>
        <end position="375"/>
    </location>
</feature>
<evidence type="ECO:0000313" key="5">
    <source>
        <dbReference type="Proteomes" id="UP001207742"/>
    </source>
</evidence>
<dbReference type="Pfam" id="PF04773">
    <property type="entry name" value="FecR"/>
    <property type="match status" value="1"/>
</dbReference>
<organism evidence="4 5">
    <name type="scientific">Chitinophaga nivalis</name>
    <dbReference type="NCBI Taxonomy" id="2991709"/>
    <lineage>
        <taxon>Bacteria</taxon>
        <taxon>Pseudomonadati</taxon>
        <taxon>Bacteroidota</taxon>
        <taxon>Chitinophagia</taxon>
        <taxon>Chitinophagales</taxon>
        <taxon>Chitinophagaceae</taxon>
        <taxon>Chitinophaga</taxon>
    </lineage>
</organism>
<keyword evidence="5" id="KW-1185">Reference proteome</keyword>